<name>X7Z4G3_MYCXE</name>
<dbReference type="PATRIC" id="fig|1299334.3.peg.8564"/>
<gene>
    <name evidence="2" type="ORF">I553_6797</name>
</gene>
<feature type="region of interest" description="Disordered" evidence="1">
    <location>
        <begin position="14"/>
        <end position="41"/>
    </location>
</feature>
<evidence type="ECO:0000313" key="2">
    <source>
        <dbReference type="EMBL" id="EUA13678.1"/>
    </source>
</evidence>
<comment type="caution">
    <text evidence="2">The sequence shown here is derived from an EMBL/GenBank/DDBJ whole genome shotgun (WGS) entry which is preliminary data.</text>
</comment>
<protein>
    <submittedName>
        <fullName evidence="2">Secretory lipase family domain protein</fullName>
    </submittedName>
</protein>
<evidence type="ECO:0000256" key="1">
    <source>
        <dbReference type="SAM" id="MobiDB-lite"/>
    </source>
</evidence>
<sequence length="41" mass="4413">MLVSVSITGPCVASARADGDEPRYQEFYTPPDPCRPASQVT</sequence>
<organism evidence="2">
    <name type="scientific">Mycobacterium xenopi 4042</name>
    <dbReference type="NCBI Taxonomy" id="1299334"/>
    <lineage>
        <taxon>Bacteria</taxon>
        <taxon>Bacillati</taxon>
        <taxon>Actinomycetota</taxon>
        <taxon>Actinomycetes</taxon>
        <taxon>Mycobacteriales</taxon>
        <taxon>Mycobacteriaceae</taxon>
        <taxon>Mycobacterium</taxon>
    </lineage>
</organism>
<proteinExistence type="predicted"/>
<dbReference type="AlphaFoldDB" id="X7Z4G3"/>
<dbReference type="EMBL" id="JAOB01000081">
    <property type="protein sequence ID" value="EUA13678.1"/>
    <property type="molecule type" value="Genomic_DNA"/>
</dbReference>
<reference evidence="2" key="1">
    <citation type="submission" date="2014-01" db="EMBL/GenBank/DDBJ databases">
        <authorList>
            <person name="Brown-Elliot B."/>
            <person name="Wallace R."/>
            <person name="Lenaerts A."/>
            <person name="Ordway D."/>
            <person name="DeGroote M.A."/>
            <person name="Parker T."/>
            <person name="Sizemore C."/>
            <person name="Tallon L.J."/>
            <person name="Sadzewicz L.K."/>
            <person name="Sengamalay N."/>
            <person name="Fraser C.M."/>
            <person name="Hine E."/>
            <person name="Shefchek K.A."/>
            <person name="Das S.P."/>
            <person name="Tettelin H."/>
        </authorList>
    </citation>
    <scope>NUCLEOTIDE SEQUENCE [LARGE SCALE GENOMIC DNA]</scope>
    <source>
        <strain evidence="2">4042</strain>
    </source>
</reference>
<accession>X7Z4G3</accession>